<accession>A0A5C0WGZ3</accession>
<keyword evidence="2" id="KW-1185">Reference proteome</keyword>
<name>A0A498U591_BACIA</name>
<dbReference type="Proteomes" id="UP000325032">
    <property type="component" value="Chromosome"/>
</dbReference>
<reference evidence="1 2" key="1">
    <citation type="journal article" date="2018" name="Plant Biotechnol. Rep.">
        <title>Diversity and antifungal activity of endophytic bacteria associated with Panax ginseng seedlings.</title>
        <authorList>
            <person name="Park J.M."/>
            <person name="Hong C.E."/>
            <person name="Jo S.H."/>
        </authorList>
    </citation>
    <scope>NUCLEOTIDE SEQUENCE [LARGE SCALE GENOMIC DNA]</scope>
    <source>
        <strain evidence="1 2">PgKB20</strain>
    </source>
</reference>
<sequence length="98" mass="11814">MKKRIVCSNSLFLLIKSTISLFHFSFFKSQSHKLDTFKMQEYIYLVASFSISLYLFHHIIISIKKQLKVIFYDSDQIMKFHFLTKAVIIFYILVERYT</sequence>
<evidence type="ECO:0000313" key="2">
    <source>
        <dbReference type="Proteomes" id="UP000325032"/>
    </source>
</evidence>
<organism evidence="1 2">
    <name type="scientific">Bacillus safensis</name>
    <dbReference type="NCBI Taxonomy" id="561879"/>
    <lineage>
        <taxon>Bacteria</taxon>
        <taxon>Bacillati</taxon>
        <taxon>Bacillota</taxon>
        <taxon>Bacilli</taxon>
        <taxon>Bacillales</taxon>
        <taxon>Bacillaceae</taxon>
        <taxon>Bacillus</taxon>
    </lineage>
</organism>
<dbReference type="EMBL" id="CP043404">
    <property type="protein sequence ID" value="QEK63410.1"/>
    <property type="molecule type" value="Genomic_DNA"/>
</dbReference>
<accession>A0A498U591</accession>
<evidence type="ECO:0000313" key="1">
    <source>
        <dbReference type="EMBL" id="QEK63410.1"/>
    </source>
</evidence>
<proteinExistence type="predicted"/>
<dbReference type="AlphaFoldDB" id="A0A498U591"/>
<protein>
    <submittedName>
        <fullName evidence="1">Uncharacterized protein</fullName>
    </submittedName>
</protein>
<gene>
    <name evidence="1" type="ORF">FX981_01651</name>
</gene>